<comment type="caution">
    <text evidence="2">The sequence shown here is derived from an EMBL/GenBank/DDBJ whole genome shotgun (WGS) entry which is preliminary data.</text>
</comment>
<evidence type="ECO:0000256" key="1">
    <source>
        <dbReference type="SAM" id="MobiDB-lite"/>
    </source>
</evidence>
<dbReference type="EMBL" id="JAOYFB010000036">
    <property type="protein sequence ID" value="KAK4019566.1"/>
    <property type="molecule type" value="Genomic_DNA"/>
</dbReference>
<evidence type="ECO:0000313" key="3">
    <source>
        <dbReference type="Proteomes" id="UP001234178"/>
    </source>
</evidence>
<proteinExistence type="predicted"/>
<gene>
    <name evidence="2" type="ORF">OUZ56_001581</name>
</gene>
<keyword evidence="3" id="KW-1185">Reference proteome</keyword>
<feature type="region of interest" description="Disordered" evidence="1">
    <location>
        <begin position="70"/>
        <end position="104"/>
    </location>
</feature>
<organism evidence="2 3">
    <name type="scientific">Daphnia magna</name>
    <dbReference type="NCBI Taxonomy" id="35525"/>
    <lineage>
        <taxon>Eukaryota</taxon>
        <taxon>Metazoa</taxon>
        <taxon>Ecdysozoa</taxon>
        <taxon>Arthropoda</taxon>
        <taxon>Crustacea</taxon>
        <taxon>Branchiopoda</taxon>
        <taxon>Diplostraca</taxon>
        <taxon>Cladocera</taxon>
        <taxon>Anomopoda</taxon>
        <taxon>Daphniidae</taxon>
        <taxon>Daphnia</taxon>
    </lineage>
</organism>
<evidence type="ECO:0000313" key="2">
    <source>
        <dbReference type="EMBL" id="KAK4019566.1"/>
    </source>
</evidence>
<dbReference type="Proteomes" id="UP001234178">
    <property type="component" value="Unassembled WGS sequence"/>
</dbReference>
<name>A0ABR0A336_9CRUS</name>
<feature type="compositionally biased region" description="Basic residues" evidence="1">
    <location>
        <begin position="83"/>
        <end position="95"/>
    </location>
</feature>
<sequence>MPSGFCGSRCTVYVHISLNANTTKEETNSQSHQAKEEKKKQNNCVITRKRCIAFGSRSCSEGYRRCRSKRNGQREQLLSVRPAHQHRRHKTHSKKGNGLETSDGSTVKRIASSISWLQYLRKSRQSHQRHKKRYSGFSPCHLKLLPVVCIPAIMHCTQESVSSKEKFKKGRCGYTDGAYASTVSHH</sequence>
<reference evidence="2 3" key="1">
    <citation type="journal article" date="2023" name="Nucleic Acids Res.">
        <title>The hologenome of Daphnia magna reveals possible DNA methylation and microbiome-mediated evolution of the host genome.</title>
        <authorList>
            <person name="Chaturvedi A."/>
            <person name="Li X."/>
            <person name="Dhandapani V."/>
            <person name="Marshall H."/>
            <person name="Kissane S."/>
            <person name="Cuenca-Cambronero M."/>
            <person name="Asole G."/>
            <person name="Calvet F."/>
            <person name="Ruiz-Romero M."/>
            <person name="Marangio P."/>
            <person name="Guigo R."/>
            <person name="Rago D."/>
            <person name="Mirbahai L."/>
            <person name="Eastwood N."/>
            <person name="Colbourne J.K."/>
            <person name="Zhou J."/>
            <person name="Mallon E."/>
            <person name="Orsini L."/>
        </authorList>
    </citation>
    <scope>NUCLEOTIDE SEQUENCE [LARGE SCALE GENOMIC DNA]</scope>
    <source>
        <strain evidence="2">LRV0_1</strain>
    </source>
</reference>
<accession>A0ABR0A336</accession>
<protein>
    <submittedName>
        <fullName evidence="2">Uncharacterized protein</fullName>
    </submittedName>
</protein>